<reference evidence="2 3" key="1">
    <citation type="submission" date="2018-06" db="EMBL/GenBank/DDBJ databases">
        <title>Extensive metabolic versatility and redundancy in microbially diverse, dynamic hydrothermal sediments.</title>
        <authorList>
            <person name="Dombrowski N."/>
            <person name="Teske A."/>
            <person name="Baker B.J."/>
        </authorList>
    </citation>
    <scope>NUCLEOTIDE SEQUENCE [LARGE SCALE GENOMIC DNA]</scope>
    <source>
        <strain evidence="2">B3_G15</strain>
    </source>
</reference>
<sequence length="60" mass="6794">MIFESFYLILAAKTGLHYTYIGQVERGKKNPSLKSIEKIANALNTSLPCLFLFCNIRNKA</sequence>
<evidence type="ECO:0000313" key="2">
    <source>
        <dbReference type="EMBL" id="RLE11383.1"/>
    </source>
</evidence>
<dbReference type="CDD" id="cd00093">
    <property type="entry name" value="HTH_XRE"/>
    <property type="match status" value="1"/>
</dbReference>
<dbReference type="Gene3D" id="1.10.260.40">
    <property type="entry name" value="lambda repressor-like DNA-binding domains"/>
    <property type="match status" value="1"/>
</dbReference>
<dbReference type="Pfam" id="PF01381">
    <property type="entry name" value="HTH_3"/>
    <property type="match status" value="1"/>
</dbReference>
<comment type="caution">
    <text evidence="2">The sequence shown here is derived from an EMBL/GenBank/DDBJ whole genome shotgun (WGS) entry which is preliminary data.</text>
</comment>
<dbReference type="GO" id="GO:0003677">
    <property type="term" value="F:DNA binding"/>
    <property type="evidence" value="ECO:0007669"/>
    <property type="project" value="InterPro"/>
</dbReference>
<gene>
    <name evidence="2" type="ORF">DRJ04_08165</name>
</gene>
<protein>
    <recommendedName>
        <fullName evidence="1">HTH cro/C1-type domain-containing protein</fullName>
    </recommendedName>
</protein>
<evidence type="ECO:0000313" key="3">
    <source>
        <dbReference type="Proteomes" id="UP000280417"/>
    </source>
</evidence>
<evidence type="ECO:0000259" key="1">
    <source>
        <dbReference type="PROSITE" id="PS50943"/>
    </source>
</evidence>
<dbReference type="InterPro" id="IPR001387">
    <property type="entry name" value="Cro/C1-type_HTH"/>
</dbReference>
<proteinExistence type="predicted"/>
<dbReference type="InterPro" id="IPR010982">
    <property type="entry name" value="Lambda_DNA-bd_dom_sf"/>
</dbReference>
<dbReference type="PROSITE" id="PS50943">
    <property type="entry name" value="HTH_CROC1"/>
    <property type="match status" value="1"/>
</dbReference>
<dbReference type="EMBL" id="QMQA01000257">
    <property type="protein sequence ID" value="RLE11383.1"/>
    <property type="molecule type" value="Genomic_DNA"/>
</dbReference>
<dbReference type="AlphaFoldDB" id="A0A662DAN8"/>
<feature type="domain" description="HTH cro/C1-type" evidence="1">
    <location>
        <begin position="10"/>
        <end position="50"/>
    </location>
</feature>
<dbReference type="Proteomes" id="UP000280417">
    <property type="component" value="Unassembled WGS sequence"/>
</dbReference>
<name>A0A662DAN8_UNCAE</name>
<organism evidence="2 3">
    <name type="scientific">Aerophobetes bacterium</name>
    <dbReference type="NCBI Taxonomy" id="2030807"/>
    <lineage>
        <taxon>Bacteria</taxon>
        <taxon>Candidatus Aerophobota</taxon>
    </lineage>
</organism>
<dbReference type="SUPFAM" id="SSF47413">
    <property type="entry name" value="lambda repressor-like DNA-binding domains"/>
    <property type="match status" value="1"/>
</dbReference>
<accession>A0A662DAN8</accession>